<reference evidence="3" key="1">
    <citation type="submission" date="2017-03" db="EMBL/GenBank/DDBJ databases">
        <title>Genomes of endolithic fungi from Antarctica.</title>
        <authorList>
            <person name="Coleine C."/>
            <person name="Masonjones S."/>
            <person name="Stajich J.E."/>
        </authorList>
    </citation>
    <scope>NUCLEOTIDE SEQUENCE [LARGE SCALE GENOMIC DNA]</scope>
    <source>
        <strain evidence="3">CCFEE 5527</strain>
    </source>
</reference>
<keyword evidence="1" id="KW-0472">Membrane</keyword>
<dbReference type="PANTHER" id="PTHR35043:SF7">
    <property type="entry name" value="TRANSCRIPTION FACTOR DOMAIN-CONTAINING PROTEIN"/>
    <property type="match status" value="1"/>
</dbReference>
<dbReference type="AlphaFoldDB" id="A0A1V8TLY2"/>
<feature type="transmembrane region" description="Helical" evidence="1">
    <location>
        <begin position="280"/>
        <end position="300"/>
    </location>
</feature>
<proteinExistence type="predicted"/>
<dbReference type="STRING" id="1507870.A0A1V8TLY2"/>
<feature type="transmembrane region" description="Helical" evidence="1">
    <location>
        <begin position="312"/>
        <end position="335"/>
    </location>
</feature>
<name>A0A1V8TLY2_9PEZI</name>
<evidence type="ECO:0000313" key="3">
    <source>
        <dbReference type="Proteomes" id="UP000192596"/>
    </source>
</evidence>
<accession>A0A1V8TLY2</accession>
<keyword evidence="1" id="KW-1133">Transmembrane helix</keyword>
<gene>
    <name evidence="2" type="ORF">B0A48_02956</name>
</gene>
<dbReference type="EMBL" id="NAJO01000005">
    <property type="protein sequence ID" value="OQO12314.1"/>
    <property type="molecule type" value="Genomic_DNA"/>
</dbReference>
<organism evidence="2 3">
    <name type="scientific">Cryoendolithus antarcticus</name>
    <dbReference type="NCBI Taxonomy" id="1507870"/>
    <lineage>
        <taxon>Eukaryota</taxon>
        <taxon>Fungi</taxon>
        <taxon>Dikarya</taxon>
        <taxon>Ascomycota</taxon>
        <taxon>Pezizomycotina</taxon>
        <taxon>Dothideomycetes</taxon>
        <taxon>Dothideomycetidae</taxon>
        <taxon>Cladosporiales</taxon>
        <taxon>Cladosporiaceae</taxon>
        <taxon>Cryoendolithus</taxon>
    </lineage>
</organism>
<keyword evidence="3" id="KW-1185">Reference proteome</keyword>
<sequence>MKLKRQSSARKPWTMAVAYFATSGGLTANELLVPGVVSVDLLERLCRVAPDSIPDLDHANIVGQSKANGLAKFLTCVQALWFCVQCLTRVTEGLAVSLLEINTFAHCLSALVIYAYWWEKPYDVGSYVDIGRLTYVDEIVADLQRACKTWAVDTTLSYIPGGKFVLTSNKSFQTGGHTYTLYEAPSAPEREVGSFTQQSPGTDSYTAPSSGNMYIYTDLSMIAAPPFRTPGLPFRVPAETVTEDLRTCVSKVTAITGNVVDKIPNLVINMEMLEWGHLDYLSLLILTLALALYGTVHLLAWHYNFTTKAEAVLWKSAGGCTAAFGLVFGLTSVFFKILGHLIHSHDTAPSSYGPDPWNLGIYRIQDSLKAGLIVLLIVDIIARAFLVVESFVALSNSPPSVYEVPAFAAYFPHFG</sequence>
<evidence type="ECO:0000313" key="2">
    <source>
        <dbReference type="EMBL" id="OQO12314.1"/>
    </source>
</evidence>
<comment type="caution">
    <text evidence="2">The sequence shown here is derived from an EMBL/GenBank/DDBJ whole genome shotgun (WGS) entry which is preliminary data.</text>
</comment>
<protein>
    <submittedName>
        <fullName evidence="2">Uncharacterized protein</fullName>
    </submittedName>
</protein>
<dbReference type="Proteomes" id="UP000192596">
    <property type="component" value="Unassembled WGS sequence"/>
</dbReference>
<evidence type="ECO:0000256" key="1">
    <source>
        <dbReference type="SAM" id="Phobius"/>
    </source>
</evidence>
<dbReference type="PANTHER" id="PTHR35043">
    <property type="entry name" value="TRANSCRIPTION FACTOR DOMAIN-CONTAINING PROTEIN"/>
    <property type="match status" value="1"/>
</dbReference>
<keyword evidence="1" id="KW-0812">Transmembrane</keyword>
<dbReference type="OrthoDB" id="3061561at2759"/>
<dbReference type="InParanoid" id="A0A1V8TLY2"/>
<feature type="transmembrane region" description="Helical" evidence="1">
    <location>
        <begin position="372"/>
        <end position="394"/>
    </location>
</feature>